<keyword evidence="5 8" id="KW-0227">DNA damage</keyword>
<organism evidence="11 12">
    <name type="scientific">Peptoniphilus senegalensis</name>
    <dbReference type="NCBI Taxonomy" id="1465757"/>
    <lineage>
        <taxon>Bacteria</taxon>
        <taxon>Bacillati</taxon>
        <taxon>Bacillota</taxon>
        <taxon>Tissierellia</taxon>
        <taxon>Tissierellales</taxon>
        <taxon>Peptoniphilaceae</taxon>
        <taxon>Peptoniphilus</taxon>
    </lineage>
</organism>
<dbReference type="SUPFAM" id="SSF46767">
    <property type="entry name" value="Methylated DNA-protein cysteine methyltransferase, C-terminal domain"/>
    <property type="match status" value="1"/>
</dbReference>
<evidence type="ECO:0000313" key="11">
    <source>
        <dbReference type="EMBL" id="MEQ3346298.1"/>
    </source>
</evidence>
<comment type="catalytic activity">
    <reaction evidence="7 8">
        <text>a 6-O-methyl-2'-deoxyguanosine in DNA + L-cysteinyl-[protein] = S-methyl-L-cysteinyl-[protein] + a 2'-deoxyguanosine in DNA</text>
        <dbReference type="Rhea" id="RHEA:24000"/>
        <dbReference type="Rhea" id="RHEA-COMP:10131"/>
        <dbReference type="Rhea" id="RHEA-COMP:10132"/>
        <dbReference type="Rhea" id="RHEA-COMP:11367"/>
        <dbReference type="Rhea" id="RHEA-COMP:11368"/>
        <dbReference type="ChEBI" id="CHEBI:29950"/>
        <dbReference type="ChEBI" id="CHEBI:82612"/>
        <dbReference type="ChEBI" id="CHEBI:85445"/>
        <dbReference type="ChEBI" id="CHEBI:85448"/>
        <dbReference type="EC" id="2.1.1.63"/>
    </reaction>
</comment>
<dbReference type="Gene3D" id="3.30.160.70">
    <property type="entry name" value="Methylated DNA-protein cysteine methyltransferase domain"/>
    <property type="match status" value="1"/>
</dbReference>
<dbReference type="PANTHER" id="PTHR10815">
    <property type="entry name" value="METHYLATED-DNA--PROTEIN-CYSTEINE METHYLTRANSFERASE"/>
    <property type="match status" value="1"/>
</dbReference>
<dbReference type="InterPro" id="IPR001497">
    <property type="entry name" value="MethylDNA_cys_MeTrfase_AS"/>
</dbReference>
<accession>A0ABV1IZG4</accession>
<name>A0ABV1IZG4_9FIRM</name>
<dbReference type="PROSITE" id="PS00374">
    <property type="entry name" value="MGMT"/>
    <property type="match status" value="1"/>
</dbReference>
<dbReference type="Proteomes" id="UP001491691">
    <property type="component" value="Unassembled WGS sequence"/>
</dbReference>
<evidence type="ECO:0000256" key="1">
    <source>
        <dbReference type="ARBA" id="ARBA00001286"/>
    </source>
</evidence>
<dbReference type="GO" id="GO:0003908">
    <property type="term" value="F:methylated-DNA-[protein]-cysteine S-methyltransferase activity"/>
    <property type="evidence" value="ECO:0007669"/>
    <property type="project" value="UniProtKB-EC"/>
</dbReference>
<evidence type="ECO:0000256" key="2">
    <source>
        <dbReference type="ARBA" id="ARBA00022490"/>
    </source>
</evidence>
<keyword evidence="3 8" id="KW-0489">Methyltransferase</keyword>
<dbReference type="Gene3D" id="1.10.10.10">
    <property type="entry name" value="Winged helix-like DNA-binding domain superfamily/Winged helix DNA-binding domain"/>
    <property type="match status" value="1"/>
</dbReference>
<reference evidence="11 12" key="1">
    <citation type="submission" date="2024-04" db="EMBL/GenBank/DDBJ databases">
        <title>Human intestinal bacterial collection.</title>
        <authorList>
            <person name="Pauvert C."/>
            <person name="Hitch T.C.A."/>
            <person name="Clavel T."/>
        </authorList>
    </citation>
    <scope>NUCLEOTIDE SEQUENCE [LARGE SCALE GENOMIC DNA]</scope>
    <source>
        <strain evidence="11 12">CLA-SR-H019</strain>
    </source>
</reference>
<comment type="similarity">
    <text evidence="8">Belongs to the MGMT family.</text>
</comment>
<comment type="subcellular location">
    <subcellularLocation>
        <location evidence="8">Cytoplasm</location>
    </subcellularLocation>
</comment>
<dbReference type="SUPFAM" id="SSF53155">
    <property type="entry name" value="Methylated DNA-protein cysteine methyltransferase domain"/>
    <property type="match status" value="1"/>
</dbReference>
<comment type="function">
    <text evidence="8">Involved in the cellular defense against the biological effects of O6-methylguanine (O6-MeG) and O4-methylthymine (O4-MeT) in DNA. Repairs the methylated nucleobase in DNA by stoichiometrically transferring the methyl group to a cysteine residue in the enzyme. This is a suicide reaction: the enzyme is irreversibly inactivated.</text>
</comment>
<dbReference type="InterPro" id="IPR036217">
    <property type="entry name" value="MethylDNA_cys_MeTrfase_DNAb"/>
</dbReference>
<sequence>MIYKKLYNSPLGEILILGDFEGILGIYFECQREFYDFLNNEEIKNFEDTKNFELKYKNLKGKSLFHEKSKVSGEDICENKIFDETKRWLDIYFSRKEPKFTPKLNIRGSEFRKAVWKILLEIPYGKTLTYKAIAEKLVESKKYERMSAQAVGGAVGHNPISIIIPCHRVVGASGSLTGYAGGLDRKVKLLELEGVNMNKFFMPKNINNF</sequence>
<gene>
    <name evidence="11" type="ORF">AAA073_02475</name>
</gene>
<evidence type="ECO:0000256" key="4">
    <source>
        <dbReference type="ARBA" id="ARBA00022679"/>
    </source>
</evidence>
<evidence type="ECO:0000256" key="8">
    <source>
        <dbReference type="HAMAP-Rule" id="MF_00772"/>
    </source>
</evidence>
<keyword evidence="12" id="KW-1185">Reference proteome</keyword>
<dbReference type="InterPro" id="IPR023546">
    <property type="entry name" value="MGMT"/>
</dbReference>
<dbReference type="InterPro" id="IPR036631">
    <property type="entry name" value="MGMT_N_sf"/>
</dbReference>
<evidence type="ECO:0000259" key="9">
    <source>
        <dbReference type="Pfam" id="PF01035"/>
    </source>
</evidence>
<comment type="catalytic activity">
    <reaction evidence="1 8">
        <text>a 4-O-methyl-thymidine in DNA + L-cysteinyl-[protein] = a thymidine in DNA + S-methyl-L-cysteinyl-[protein]</text>
        <dbReference type="Rhea" id="RHEA:53428"/>
        <dbReference type="Rhea" id="RHEA-COMP:10131"/>
        <dbReference type="Rhea" id="RHEA-COMP:10132"/>
        <dbReference type="Rhea" id="RHEA-COMP:13555"/>
        <dbReference type="Rhea" id="RHEA-COMP:13556"/>
        <dbReference type="ChEBI" id="CHEBI:29950"/>
        <dbReference type="ChEBI" id="CHEBI:82612"/>
        <dbReference type="ChEBI" id="CHEBI:137386"/>
        <dbReference type="ChEBI" id="CHEBI:137387"/>
        <dbReference type="EC" id="2.1.1.63"/>
    </reaction>
</comment>
<dbReference type="PANTHER" id="PTHR10815:SF5">
    <property type="entry name" value="METHYLATED-DNA--PROTEIN-CYSTEINE METHYLTRANSFERASE"/>
    <property type="match status" value="1"/>
</dbReference>
<dbReference type="InterPro" id="IPR008332">
    <property type="entry name" value="MethylG_MeTrfase_N"/>
</dbReference>
<dbReference type="HAMAP" id="MF_00772">
    <property type="entry name" value="OGT"/>
    <property type="match status" value="1"/>
</dbReference>
<dbReference type="EC" id="2.1.1.63" evidence="8"/>
<keyword evidence="2 8" id="KW-0963">Cytoplasm</keyword>
<dbReference type="EMBL" id="JBBNPP010000003">
    <property type="protein sequence ID" value="MEQ3346298.1"/>
    <property type="molecule type" value="Genomic_DNA"/>
</dbReference>
<comment type="miscellaneous">
    <text evidence="8">This enzyme catalyzes only one turnover and therefore is not strictly catalytic. According to one definition, an enzyme is a biocatalyst that acts repeatedly and over many reaction cycles.</text>
</comment>
<evidence type="ECO:0000256" key="5">
    <source>
        <dbReference type="ARBA" id="ARBA00022763"/>
    </source>
</evidence>
<comment type="caution">
    <text evidence="11">The sequence shown here is derived from an EMBL/GenBank/DDBJ whole genome shotgun (WGS) entry which is preliminary data.</text>
</comment>
<dbReference type="RefSeq" id="WP_349188213.1">
    <property type="nucleotide sequence ID" value="NZ_JBBNPP010000003.1"/>
</dbReference>
<dbReference type="GO" id="GO:0032259">
    <property type="term" value="P:methylation"/>
    <property type="evidence" value="ECO:0007669"/>
    <property type="project" value="UniProtKB-KW"/>
</dbReference>
<dbReference type="NCBIfam" id="TIGR00589">
    <property type="entry name" value="ogt"/>
    <property type="match status" value="1"/>
</dbReference>
<dbReference type="InterPro" id="IPR014048">
    <property type="entry name" value="MethylDNA_cys_MeTrfase_DNA-bd"/>
</dbReference>
<feature type="active site" description="Nucleophile; methyl group acceptor" evidence="8">
    <location>
        <position position="166"/>
    </location>
</feature>
<evidence type="ECO:0000259" key="10">
    <source>
        <dbReference type="Pfam" id="PF02870"/>
    </source>
</evidence>
<feature type="domain" description="Methylguanine DNA methyltransferase ribonuclease-like" evidence="10">
    <location>
        <begin position="2"/>
        <end position="104"/>
    </location>
</feature>
<dbReference type="Pfam" id="PF02870">
    <property type="entry name" value="Methyltransf_1N"/>
    <property type="match status" value="1"/>
</dbReference>
<evidence type="ECO:0000256" key="7">
    <source>
        <dbReference type="ARBA" id="ARBA00049348"/>
    </source>
</evidence>
<evidence type="ECO:0000313" key="12">
    <source>
        <dbReference type="Proteomes" id="UP001491691"/>
    </source>
</evidence>
<keyword evidence="6 8" id="KW-0234">DNA repair</keyword>
<dbReference type="CDD" id="cd06445">
    <property type="entry name" value="ATase"/>
    <property type="match status" value="1"/>
</dbReference>
<evidence type="ECO:0000256" key="6">
    <source>
        <dbReference type="ARBA" id="ARBA00023204"/>
    </source>
</evidence>
<protein>
    <recommendedName>
        <fullName evidence="8">Methylated-DNA--protein-cysteine methyltransferase</fullName>
        <ecNumber evidence="8">2.1.1.63</ecNumber>
    </recommendedName>
    <alternativeName>
        <fullName evidence="8">6-O-methylguanine-DNA methyltransferase</fullName>
        <shortName evidence="8">MGMT</shortName>
    </alternativeName>
    <alternativeName>
        <fullName evidence="8">O-6-methylguanine-DNA-alkyltransferase</fullName>
    </alternativeName>
</protein>
<evidence type="ECO:0000256" key="3">
    <source>
        <dbReference type="ARBA" id="ARBA00022603"/>
    </source>
</evidence>
<dbReference type="Pfam" id="PF01035">
    <property type="entry name" value="DNA_binding_1"/>
    <property type="match status" value="1"/>
</dbReference>
<dbReference type="InterPro" id="IPR036388">
    <property type="entry name" value="WH-like_DNA-bd_sf"/>
</dbReference>
<keyword evidence="4 8" id="KW-0808">Transferase</keyword>
<feature type="domain" description="Methylated-DNA-[protein]-cysteine S-methyltransferase DNA binding" evidence="9">
    <location>
        <begin position="110"/>
        <end position="195"/>
    </location>
</feature>
<proteinExistence type="inferred from homology"/>